<dbReference type="OrthoDB" id="1483986at2759"/>
<keyword evidence="2" id="KW-0808">Transferase</keyword>
<keyword evidence="4" id="KW-1185">Reference proteome</keyword>
<dbReference type="InterPro" id="IPR050898">
    <property type="entry name" value="Plant_acyltransferase"/>
</dbReference>
<evidence type="ECO:0000256" key="2">
    <source>
        <dbReference type="ARBA" id="ARBA00022679"/>
    </source>
</evidence>
<organism evidence="3 4">
    <name type="scientific">Turnera subulata</name>
    <dbReference type="NCBI Taxonomy" id="218843"/>
    <lineage>
        <taxon>Eukaryota</taxon>
        <taxon>Viridiplantae</taxon>
        <taxon>Streptophyta</taxon>
        <taxon>Embryophyta</taxon>
        <taxon>Tracheophyta</taxon>
        <taxon>Spermatophyta</taxon>
        <taxon>Magnoliopsida</taxon>
        <taxon>eudicotyledons</taxon>
        <taxon>Gunneridae</taxon>
        <taxon>Pentapetalae</taxon>
        <taxon>rosids</taxon>
        <taxon>fabids</taxon>
        <taxon>Malpighiales</taxon>
        <taxon>Passifloraceae</taxon>
        <taxon>Turnera</taxon>
    </lineage>
</organism>
<dbReference type="Proteomes" id="UP001141552">
    <property type="component" value="Unassembled WGS sequence"/>
</dbReference>
<dbReference type="Gene3D" id="3.30.559.10">
    <property type="entry name" value="Chloramphenicol acetyltransferase-like domain"/>
    <property type="match status" value="2"/>
</dbReference>
<name>A0A9Q0G770_9ROSI</name>
<dbReference type="PANTHER" id="PTHR31147">
    <property type="entry name" value="ACYL TRANSFERASE 4"/>
    <property type="match status" value="1"/>
</dbReference>
<comment type="caution">
    <text evidence="3">The sequence shown here is derived from an EMBL/GenBank/DDBJ whole genome shotgun (WGS) entry which is preliminary data.</text>
</comment>
<dbReference type="EMBL" id="JAKUCV010001887">
    <property type="protein sequence ID" value="KAJ4844705.1"/>
    <property type="molecule type" value="Genomic_DNA"/>
</dbReference>
<evidence type="ECO:0000256" key="1">
    <source>
        <dbReference type="ARBA" id="ARBA00009861"/>
    </source>
</evidence>
<reference evidence="3" key="2">
    <citation type="journal article" date="2023" name="Plants (Basel)">
        <title>Annotation of the Turnera subulata (Passifloraceae) Draft Genome Reveals the S-Locus Evolved after the Divergence of Turneroideae from Passifloroideae in a Stepwise Manner.</title>
        <authorList>
            <person name="Henning P.M."/>
            <person name="Roalson E.H."/>
            <person name="Mir W."/>
            <person name="McCubbin A.G."/>
            <person name="Shore J.S."/>
        </authorList>
    </citation>
    <scope>NUCLEOTIDE SEQUENCE</scope>
    <source>
        <strain evidence="3">F60SS</strain>
    </source>
</reference>
<comment type="similarity">
    <text evidence="1">Belongs to the plant acyltransferase family.</text>
</comment>
<dbReference type="GO" id="GO:0016740">
    <property type="term" value="F:transferase activity"/>
    <property type="evidence" value="ECO:0007669"/>
    <property type="project" value="UniProtKB-KW"/>
</dbReference>
<dbReference type="Pfam" id="PF02458">
    <property type="entry name" value="Transferase"/>
    <property type="match status" value="1"/>
</dbReference>
<accession>A0A9Q0G770</accession>
<protein>
    <submittedName>
        <fullName evidence="3">Uncharacterized protein</fullName>
    </submittedName>
</protein>
<proteinExistence type="inferred from homology"/>
<gene>
    <name evidence="3" type="ORF">Tsubulata_024280</name>
</gene>
<evidence type="ECO:0000313" key="3">
    <source>
        <dbReference type="EMBL" id="KAJ4844705.1"/>
    </source>
</evidence>
<dbReference type="AlphaFoldDB" id="A0A9Q0G770"/>
<dbReference type="PANTHER" id="PTHR31147:SF66">
    <property type="entry name" value="OS05G0315700 PROTEIN"/>
    <property type="match status" value="1"/>
</dbReference>
<sequence>MAQTICRQGRAPSSLVFKVHRREPELITPEKPTPHEFKYLSDIDDQEGLRFHIPLILIYPSKPSMRGKDPVKTIRDAIARALVFYYPFAGRLREGTNRKLMVECTGEGIWFIEADAQVTLQQFGDALHPPFPCFEELLFDVPGSTGVLNTPLLLLQVTRLECGGFILALRLNHTMCDAPGLAQFLSAICEIARGSPFPSLLPVWERHFLSASDPPQVTHQHPEYEPDDPTTNISISTTTSDDDDDISTVALNEEEMVQSSIFLGPKEISTLRGLVPHRHHTTLEIIIACLWKCRTIALRLKPREDVRVMIVVNGRNRFNPPFPLGYYGNAFAYPAAVTTAGNLSRNPLAYALDLVQEAKAQFTEAYIRSVAALMVIKSRPPFTATGSWIVSDNTRAGFQDVDLGWGKPIYAGVAMAGAGNFPGVSFLGSFTNKKGEKVIVVPICLPALAMQSFENELRVMLKAPLSGYHNIDSKFINSSL</sequence>
<evidence type="ECO:0000313" key="4">
    <source>
        <dbReference type="Proteomes" id="UP001141552"/>
    </source>
</evidence>
<dbReference type="InterPro" id="IPR023213">
    <property type="entry name" value="CAT-like_dom_sf"/>
</dbReference>
<reference evidence="3" key="1">
    <citation type="submission" date="2022-02" db="EMBL/GenBank/DDBJ databases">
        <authorList>
            <person name="Henning P.M."/>
            <person name="McCubbin A.G."/>
            <person name="Shore J.S."/>
        </authorList>
    </citation>
    <scope>NUCLEOTIDE SEQUENCE</scope>
    <source>
        <strain evidence="3">F60SS</strain>
        <tissue evidence="3">Leaves</tissue>
    </source>
</reference>